<dbReference type="Proteomes" id="UP001500466">
    <property type="component" value="Unassembled WGS sequence"/>
</dbReference>
<dbReference type="InterPro" id="IPR025870">
    <property type="entry name" value="Glyoxalase-like_dom"/>
</dbReference>
<organism evidence="2 3">
    <name type="scientific">Yinghuangia aomiensis</name>
    <dbReference type="NCBI Taxonomy" id="676205"/>
    <lineage>
        <taxon>Bacteria</taxon>
        <taxon>Bacillati</taxon>
        <taxon>Actinomycetota</taxon>
        <taxon>Actinomycetes</taxon>
        <taxon>Kitasatosporales</taxon>
        <taxon>Streptomycetaceae</taxon>
        <taxon>Yinghuangia</taxon>
    </lineage>
</organism>
<dbReference type="InterPro" id="IPR029068">
    <property type="entry name" value="Glyas_Bleomycin-R_OHBP_Dase"/>
</dbReference>
<name>A0ABP9H0V4_9ACTN</name>
<dbReference type="RefSeq" id="WP_345675141.1">
    <property type="nucleotide sequence ID" value="NZ_BAABHS010000006.1"/>
</dbReference>
<dbReference type="Pfam" id="PF13468">
    <property type="entry name" value="Glyoxalase_3"/>
    <property type="match status" value="1"/>
</dbReference>
<gene>
    <name evidence="2" type="ORF">GCM10023205_21580</name>
</gene>
<proteinExistence type="predicted"/>
<protein>
    <recommendedName>
        <fullName evidence="1">Glyoxalase-like domain-containing protein</fullName>
    </recommendedName>
</protein>
<evidence type="ECO:0000313" key="3">
    <source>
        <dbReference type="Proteomes" id="UP001500466"/>
    </source>
</evidence>
<feature type="domain" description="Glyoxalase-like" evidence="1">
    <location>
        <begin position="3"/>
        <end position="172"/>
    </location>
</feature>
<evidence type="ECO:0000259" key="1">
    <source>
        <dbReference type="Pfam" id="PF13468"/>
    </source>
</evidence>
<dbReference type="Gene3D" id="3.10.180.10">
    <property type="entry name" value="2,3-Dihydroxybiphenyl 1,2-Dioxygenase, domain 1"/>
    <property type="match status" value="1"/>
</dbReference>
<reference evidence="3" key="1">
    <citation type="journal article" date="2019" name="Int. J. Syst. Evol. Microbiol.">
        <title>The Global Catalogue of Microorganisms (GCM) 10K type strain sequencing project: providing services to taxonomists for standard genome sequencing and annotation.</title>
        <authorList>
            <consortium name="The Broad Institute Genomics Platform"/>
            <consortium name="The Broad Institute Genome Sequencing Center for Infectious Disease"/>
            <person name="Wu L."/>
            <person name="Ma J."/>
        </authorList>
    </citation>
    <scope>NUCLEOTIDE SEQUENCE [LARGE SCALE GENOMIC DNA]</scope>
    <source>
        <strain evidence="3">JCM 17986</strain>
    </source>
</reference>
<dbReference type="EMBL" id="BAABHS010000006">
    <property type="protein sequence ID" value="GAA4958595.1"/>
    <property type="molecule type" value="Genomic_DNA"/>
</dbReference>
<keyword evidence="3" id="KW-1185">Reference proteome</keyword>
<comment type="caution">
    <text evidence="2">The sequence shown here is derived from an EMBL/GenBank/DDBJ whole genome shotgun (WGS) entry which is preliminary data.</text>
</comment>
<accession>A0ABP9H0V4</accession>
<sequence>MQLDHVSYAVSPEEFVSTVGRLGSLLGAPFQDGGVHPRFGTRNFVLPLAGGMYLEVVTPLDHPATDSAPFGRAVKQRAELGGGWLGWVARVDDIGAAEERLGRPAVDGHRVRPDRVDLKWRQIGVLDLMDDPQLPYIIEWLDMNQHPSADARTTVCIRKLAIAGDPATVSQWLGEPENHPLDDVDVDWSAPGTPDDDDDAGAGLLAVYFETPDGIVRID</sequence>
<evidence type="ECO:0000313" key="2">
    <source>
        <dbReference type="EMBL" id="GAA4958595.1"/>
    </source>
</evidence>